<feature type="region of interest" description="Disordered" evidence="3">
    <location>
        <begin position="200"/>
        <end position="223"/>
    </location>
</feature>
<dbReference type="InterPro" id="IPR036915">
    <property type="entry name" value="Cyclin-like_sf"/>
</dbReference>
<dbReference type="InterPro" id="IPR006671">
    <property type="entry name" value="Cyclin_N"/>
</dbReference>
<evidence type="ECO:0000256" key="1">
    <source>
        <dbReference type="ARBA" id="ARBA00014912"/>
    </source>
</evidence>
<feature type="compositionally biased region" description="Basic and acidic residues" evidence="3">
    <location>
        <begin position="355"/>
        <end position="374"/>
    </location>
</feature>
<dbReference type="AlphaFoldDB" id="A0A2P8A8A8"/>
<dbReference type="SUPFAM" id="SSF47954">
    <property type="entry name" value="Cyclin-like"/>
    <property type="match status" value="2"/>
</dbReference>
<dbReference type="GO" id="GO:0006357">
    <property type="term" value="P:regulation of transcription by RNA polymerase II"/>
    <property type="evidence" value="ECO:0007669"/>
    <property type="project" value="InterPro"/>
</dbReference>
<comment type="caution">
    <text evidence="6">The sequence shown here is derived from an EMBL/GenBank/DDBJ whole genome shotgun (WGS) entry which is preliminary data.</text>
</comment>
<evidence type="ECO:0000259" key="4">
    <source>
        <dbReference type="Pfam" id="PF00134"/>
    </source>
</evidence>
<feature type="domain" description="Cyclin C-terminal" evidence="5">
    <location>
        <begin position="160"/>
        <end position="308"/>
    </location>
</feature>
<dbReference type="InterPro" id="IPR031658">
    <property type="entry name" value="Cyclin_C_2"/>
</dbReference>
<dbReference type="InterPro" id="IPR043198">
    <property type="entry name" value="Cyclin/Ssn8"/>
</dbReference>
<evidence type="ECO:0000313" key="6">
    <source>
        <dbReference type="EMBL" id="PSK56695.1"/>
    </source>
</evidence>
<accession>A0A2P8A8A8</accession>
<dbReference type="OrthoDB" id="340962at2759"/>
<evidence type="ECO:0000259" key="5">
    <source>
        <dbReference type="Pfam" id="PF16899"/>
    </source>
</evidence>
<feature type="domain" description="Cyclin N-terminal" evidence="4">
    <location>
        <begin position="82"/>
        <end position="156"/>
    </location>
</feature>
<feature type="region of interest" description="Disordered" evidence="3">
    <location>
        <begin position="336"/>
        <end position="380"/>
    </location>
</feature>
<keyword evidence="2" id="KW-0195">Cyclin</keyword>
<evidence type="ECO:0000313" key="7">
    <source>
        <dbReference type="Proteomes" id="UP000243723"/>
    </source>
</evidence>
<dbReference type="EMBL" id="NHZQ01000060">
    <property type="protein sequence ID" value="PSK56695.1"/>
    <property type="molecule type" value="Genomic_DNA"/>
</dbReference>
<name>A0A2P8A8A8_9PEZI</name>
<keyword evidence="7" id="KW-1185">Reference proteome</keyword>
<dbReference type="CDD" id="cd20525">
    <property type="entry name" value="CYCLIN_CCNH_rpt2"/>
    <property type="match status" value="1"/>
</dbReference>
<dbReference type="CDD" id="cd20524">
    <property type="entry name" value="CYCLIN_CCNH_rpt1"/>
    <property type="match status" value="1"/>
</dbReference>
<proteinExistence type="predicted"/>
<organism evidence="6 7">
    <name type="scientific">Elsinoe australis</name>
    <dbReference type="NCBI Taxonomy" id="40998"/>
    <lineage>
        <taxon>Eukaryota</taxon>
        <taxon>Fungi</taxon>
        <taxon>Dikarya</taxon>
        <taxon>Ascomycota</taxon>
        <taxon>Pezizomycotina</taxon>
        <taxon>Dothideomycetes</taxon>
        <taxon>Dothideomycetidae</taxon>
        <taxon>Myriangiales</taxon>
        <taxon>Elsinoaceae</taxon>
        <taxon>Elsinoe</taxon>
    </lineage>
</organism>
<sequence length="380" mass="42468">MAQVYSEDDLYRTSTQFKLWSFSPDELASLRASANSAAVERASSYLSTTDNATCLNLTEEVRLIQRYCEQVRSTCDFFKWGINVKATAVQYLKRFYLTNSAMTYPPKEIYKSVLFLASKTEGVHMTLSEFARRIKSNAEDILAPEYKIIQSLRFTLDVRQPFRGLRGALMELLNIAEGQAPLPPNSSLAPADLQSAFASLPHPSSPPYAPTSSKSTWKPTSPVPDRAQAAYSVARQTLDAPALLTDAYFLFTPPQMYFAALSLADQPLTDFYLSTKIPSVDAANGNSDEVQAFVSQVKETIEECAKMLAEFEQNPVMTKEERAELEKRLDVCRDPGTRDLVGMSKAVKGGTEEEQERKAERRRAEREKAEREGDVFGPSL</sequence>
<dbReference type="Pfam" id="PF00134">
    <property type="entry name" value="Cyclin_N"/>
    <property type="match status" value="1"/>
</dbReference>
<dbReference type="STRING" id="40998.A0A2P8A8A8"/>
<dbReference type="GO" id="GO:0016538">
    <property type="term" value="F:cyclin-dependent protein serine/threonine kinase regulator activity"/>
    <property type="evidence" value="ECO:0007669"/>
    <property type="project" value="InterPro"/>
</dbReference>
<reference evidence="6 7" key="1">
    <citation type="submission" date="2017-05" db="EMBL/GenBank/DDBJ databases">
        <title>Draft genome sequence of Elsinoe australis.</title>
        <authorList>
            <person name="Cheng Q."/>
        </authorList>
    </citation>
    <scope>NUCLEOTIDE SEQUENCE [LARGE SCALE GENOMIC DNA]</scope>
    <source>
        <strain evidence="6 7">NL1</strain>
    </source>
</reference>
<dbReference type="Gene3D" id="1.10.472.10">
    <property type="entry name" value="Cyclin-like"/>
    <property type="match status" value="1"/>
</dbReference>
<protein>
    <recommendedName>
        <fullName evidence="1">RNA polymerase II holoenzyme cyclin-like subunit</fullName>
    </recommendedName>
</protein>
<evidence type="ECO:0000256" key="3">
    <source>
        <dbReference type="SAM" id="MobiDB-lite"/>
    </source>
</evidence>
<feature type="compositionally biased region" description="Low complexity" evidence="3">
    <location>
        <begin position="210"/>
        <end position="223"/>
    </location>
</feature>
<dbReference type="Proteomes" id="UP000243723">
    <property type="component" value="Unassembled WGS sequence"/>
</dbReference>
<dbReference type="Pfam" id="PF16899">
    <property type="entry name" value="Cyclin_C_2"/>
    <property type="match status" value="1"/>
</dbReference>
<evidence type="ECO:0000256" key="2">
    <source>
        <dbReference type="ARBA" id="ARBA00023127"/>
    </source>
</evidence>
<dbReference type="PANTHER" id="PTHR10026">
    <property type="entry name" value="CYCLIN"/>
    <property type="match status" value="1"/>
</dbReference>
<gene>
    <name evidence="6" type="ORF">B9Z65_6319</name>
</gene>